<proteinExistence type="inferred from homology"/>
<evidence type="ECO:0000256" key="4">
    <source>
        <dbReference type="ARBA" id="ARBA00023015"/>
    </source>
</evidence>
<evidence type="ECO:0000256" key="7">
    <source>
        <dbReference type="ARBA" id="ARBA00023242"/>
    </source>
</evidence>
<dbReference type="AlphaFoldDB" id="A0AAE8MWB2"/>
<feature type="region of interest" description="Disordered" evidence="10">
    <location>
        <begin position="1"/>
        <end position="84"/>
    </location>
</feature>
<reference evidence="11" key="1">
    <citation type="submission" date="2018-03" db="EMBL/GenBank/DDBJ databases">
        <authorList>
            <person name="Guldener U."/>
        </authorList>
    </citation>
    <scope>NUCLEOTIDE SEQUENCE</scope>
</reference>
<gene>
    <name evidence="9" type="primary">MED19</name>
    <name evidence="11" type="ORF">DNG_03470</name>
</gene>
<dbReference type="GO" id="GO:0016592">
    <property type="term" value="C:mediator complex"/>
    <property type="evidence" value="ECO:0007669"/>
    <property type="project" value="InterPro"/>
</dbReference>
<feature type="compositionally biased region" description="Low complexity" evidence="10">
    <location>
        <begin position="1"/>
        <end position="40"/>
    </location>
</feature>
<dbReference type="GO" id="GO:0003712">
    <property type="term" value="F:transcription coregulator activity"/>
    <property type="evidence" value="ECO:0007669"/>
    <property type="project" value="InterPro"/>
</dbReference>
<feature type="compositionally biased region" description="Polar residues" evidence="10">
    <location>
        <begin position="247"/>
        <end position="282"/>
    </location>
</feature>
<keyword evidence="6 9" id="KW-0804">Transcription</keyword>
<protein>
    <recommendedName>
        <fullName evidence="3 9">Mediator of RNA polymerase II transcription subunit 19</fullName>
    </recommendedName>
    <alternativeName>
        <fullName evidence="8 9">Mediator complex subunit 19</fullName>
    </alternativeName>
</protein>
<keyword evidence="12" id="KW-1185">Reference proteome</keyword>
<comment type="subunit">
    <text evidence="9">Component of the Mediator complex.</text>
</comment>
<feature type="compositionally biased region" description="Polar residues" evidence="10">
    <location>
        <begin position="338"/>
        <end position="352"/>
    </location>
</feature>
<keyword evidence="5 9" id="KW-0010">Activator</keyword>
<dbReference type="InterPro" id="IPR013942">
    <property type="entry name" value="Mediator_Med19_fun"/>
</dbReference>
<evidence type="ECO:0000313" key="11">
    <source>
        <dbReference type="EMBL" id="SPO00722.1"/>
    </source>
</evidence>
<comment type="subcellular location">
    <subcellularLocation>
        <location evidence="1 9">Nucleus</location>
    </subcellularLocation>
</comment>
<evidence type="ECO:0000256" key="9">
    <source>
        <dbReference type="RuleBase" id="RU364151"/>
    </source>
</evidence>
<evidence type="ECO:0000313" key="12">
    <source>
        <dbReference type="Proteomes" id="UP001187682"/>
    </source>
</evidence>
<dbReference type="EMBL" id="ONZQ02000004">
    <property type="protein sequence ID" value="SPO00722.1"/>
    <property type="molecule type" value="Genomic_DNA"/>
</dbReference>
<evidence type="ECO:0000256" key="2">
    <source>
        <dbReference type="ARBA" id="ARBA00009259"/>
    </source>
</evidence>
<keyword evidence="4 9" id="KW-0805">Transcription regulation</keyword>
<evidence type="ECO:0000256" key="3">
    <source>
        <dbReference type="ARBA" id="ARBA00019615"/>
    </source>
</evidence>
<dbReference type="GO" id="GO:0006357">
    <property type="term" value="P:regulation of transcription by RNA polymerase II"/>
    <property type="evidence" value="ECO:0007669"/>
    <property type="project" value="InterPro"/>
</dbReference>
<comment type="similarity">
    <text evidence="2 9">Belongs to the Mediator complex subunit 19 family.</text>
</comment>
<organism evidence="11 12">
    <name type="scientific">Cephalotrichum gorgonifer</name>
    <dbReference type="NCBI Taxonomy" id="2041049"/>
    <lineage>
        <taxon>Eukaryota</taxon>
        <taxon>Fungi</taxon>
        <taxon>Dikarya</taxon>
        <taxon>Ascomycota</taxon>
        <taxon>Pezizomycotina</taxon>
        <taxon>Sordariomycetes</taxon>
        <taxon>Hypocreomycetidae</taxon>
        <taxon>Microascales</taxon>
        <taxon>Microascaceae</taxon>
        <taxon>Cephalotrichum</taxon>
    </lineage>
</organism>
<comment type="caution">
    <text evidence="11">The sequence shown here is derived from an EMBL/GenBank/DDBJ whole genome shotgun (WGS) entry which is preliminary data.</text>
</comment>
<dbReference type="Pfam" id="PF08633">
    <property type="entry name" value="Rox3"/>
    <property type="match status" value="1"/>
</dbReference>
<comment type="function">
    <text evidence="9">Component of the Mediator complex, a coactivator involved in the regulated transcription of nearly all RNA polymerase II-dependent genes. Mediator functions as a bridge to convey information from gene-specific regulatory proteins to the basal RNA polymerase II transcription machinery. Mediator is recruited to promoters by direct interactions with regulatory proteins and serves as a scaffold for the assembly of a functional preinitiation complex with RNA polymerase II and the general transcription factors.</text>
</comment>
<evidence type="ECO:0000256" key="5">
    <source>
        <dbReference type="ARBA" id="ARBA00023159"/>
    </source>
</evidence>
<evidence type="ECO:0000256" key="1">
    <source>
        <dbReference type="ARBA" id="ARBA00004123"/>
    </source>
</evidence>
<name>A0AAE8MWB2_9PEZI</name>
<sequence length="359" mass="39102">MSLHHPQTPQTPSQPSPGMSDPLPSMSTSMTSVSSTLPTPAHSVTGATSQPSDMSHDTAMTDISDDSSPHKRKRLSLDTGDQLQKKMHLDTPSLGIEDIHLDVGEKYLLCSRPIVRPRYSTSEDLFEVFDLTGLAAKMAREKPNGEKNALRKSFKSQVKELAIDGAYDTKKDERSDDDPDGFFAMLNLPEDVWYVHNVKGKEIQDGFSDQTLASLPKAITMLKGKVRKEHWDPYILGSLESPALLVDSSSNPANSTKPSELNTPAASTPSTLVRPKASNQTLVPGHDPARPRRNIKKRSYGDSSFEGYGDGFVDDDAGGYSTGEGDDRTGAKRRKKNPSVSQSFPPIRQQSYGPGMVGA</sequence>
<accession>A0AAE8MWB2</accession>
<evidence type="ECO:0000256" key="6">
    <source>
        <dbReference type="ARBA" id="ARBA00023163"/>
    </source>
</evidence>
<keyword evidence="7 9" id="KW-0539">Nucleus</keyword>
<evidence type="ECO:0000256" key="10">
    <source>
        <dbReference type="SAM" id="MobiDB-lite"/>
    </source>
</evidence>
<dbReference type="Proteomes" id="UP001187682">
    <property type="component" value="Unassembled WGS sequence"/>
</dbReference>
<feature type="region of interest" description="Disordered" evidence="10">
    <location>
        <begin position="247"/>
        <end position="359"/>
    </location>
</feature>
<evidence type="ECO:0000256" key="8">
    <source>
        <dbReference type="ARBA" id="ARBA00032018"/>
    </source>
</evidence>